<dbReference type="GO" id="GO:0016740">
    <property type="term" value="F:transferase activity"/>
    <property type="evidence" value="ECO:0007669"/>
    <property type="project" value="UniProtKB-KW"/>
</dbReference>
<keyword evidence="3" id="KW-1185">Reference proteome</keyword>
<dbReference type="Pfam" id="PF02458">
    <property type="entry name" value="Transferase"/>
    <property type="match status" value="2"/>
</dbReference>
<dbReference type="OrthoDB" id="1862401at2759"/>
<dbReference type="PANTHER" id="PTHR31896">
    <property type="entry name" value="FAMILY REGULATORY PROTEIN, PUTATIVE (AFU_ORTHOLOGUE AFUA_3G14730)-RELATED"/>
    <property type="match status" value="1"/>
</dbReference>
<comment type="caution">
    <text evidence="2">The sequence shown here is derived from an EMBL/GenBank/DDBJ whole genome shotgun (WGS) entry which is preliminary data.</text>
</comment>
<dbReference type="AlphaFoldDB" id="A0A8K0MI99"/>
<dbReference type="EMBL" id="VOIH02000005">
    <property type="protein sequence ID" value="KAF3447259.1"/>
    <property type="molecule type" value="Genomic_DNA"/>
</dbReference>
<proteinExistence type="predicted"/>
<sequence>MPIIRFVSTSTIQPTNAHQNHERIELTPWDLRHLGIDQIQKGLLFHKPKHTCEHDQEPATTAACECSLIEQLKASVSQTLDIFYPLAGRLGLIENDDDDKTCCFFLNSPIVPDDLVYSFFPMNGLFNYQGISNPLLAVQVTELVDGIFIGCTMNHCVGDGTSFWHFFNTWSEICRRGGCADQLSQPYPDLRRDQQYLNGIADLPIRIHRFQYHGIPERPVRAPLQQRVLHFPKERISQLKAQANAEMGTNYISSLQALMAHLWISITRSRRLNADEEVAYRIAVGTRQRVEPTLPEEYLGNAVVGREVKSTAGELVKKGLGWAALQINKMIASQTPEEIRKFLQDWVKSPNKLIKLVEISLFTGSSQRFDVYGNDFGWGRPLGVRSGPGDKRDGKLTVFAGADQGSIDFEVCLSPQTLQAMAEDPEFLGT</sequence>
<organism evidence="2 3">
    <name type="scientific">Rhamnella rubrinervis</name>
    <dbReference type="NCBI Taxonomy" id="2594499"/>
    <lineage>
        <taxon>Eukaryota</taxon>
        <taxon>Viridiplantae</taxon>
        <taxon>Streptophyta</taxon>
        <taxon>Embryophyta</taxon>
        <taxon>Tracheophyta</taxon>
        <taxon>Spermatophyta</taxon>
        <taxon>Magnoliopsida</taxon>
        <taxon>eudicotyledons</taxon>
        <taxon>Gunneridae</taxon>
        <taxon>Pentapetalae</taxon>
        <taxon>rosids</taxon>
        <taxon>fabids</taxon>
        <taxon>Rosales</taxon>
        <taxon>Rhamnaceae</taxon>
        <taxon>rhamnoid group</taxon>
        <taxon>Rhamneae</taxon>
        <taxon>Rhamnella</taxon>
    </lineage>
</organism>
<name>A0A8K0MI99_9ROSA</name>
<reference evidence="2" key="1">
    <citation type="submission" date="2020-03" db="EMBL/GenBank/DDBJ databases">
        <title>A high-quality chromosome-level genome assembly of a woody plant with both climbing and erect habits, Rhamnella rubrinervis.</title>
        <authorList>
            <person name="Lu Z."/>
            <person name="Yang Y."/>
            <person name="Zhu X."/>
            <person name="Sun Y."/>
        </authorList>
    </citation>
    <scope>NUCLEOTIDE SEQUENCE</scope>
    <source>
        <strain evidence="2">BYM</strain>
        <tissue evidence="2">Leaf</tissue>
    </source>
</reference>
<accession>A0A8K0MI99</accession>
<keyword evidence="1" id="KW-0808">Transferase</keyword>
<dbReference type="PANTHER" id="PTHR31896:SF39">
    <property type="entry name" value="PROTEIN ENHANCED PSEUDOMONAS SUSCEPTIBILITY 1-LIKE"/>
    <property type="match status" value="1"/>
</dbReference>
<evidence type="ECO:0000313" key="3">
    <source>
        <dbReference type="Proteomes" id="UP000796880"/>
    </source>
</evidence>
<dbReference type="Gene3D" id="3.30.559.10">
    <property type="entry name" value="Chloramphenicol acetyltransferase-like domain"/>
    <property type="match status" value="2"/>
</dbReference>
<evidence type="ECO:0000313" key="2">
    <source>
        <dbReference type="EMBL" id="KAF3447259.1"/>
    </source>
</evidence>
<dbReference type="InterPro" id="IPR023213">
    <property type="entry name" value="CAT-like_dom_sf"/>
</dbReference>
<protein>
    <recommendedName>
        <fullName evidence="4">HXXXD-type acyl-transferase family protein</fullName>
    </recommendedName>
</protein>
<gene>
    <name evidence="2" type="ORF">FNV43_RR12439</name>
</gene>
<evidence type="ECO:0000256" key="1">
    <source>
        <dbReference type="ARBA" id="ARBA00022679"/>
    </source>
</evidence>
<evidence type="ECO:0008006" key="4">
    <source>
        <dbReference type="Google" id="ProtNLM"/>
    </source>
</evidence>
<dbReference type="Proteomes" id="UP000796880">
    <property type="component" value="Unassembled WGS sequence"/>
</dbReference>
<dbReference type="InterPro" id="IPR051283">
    <property type="entry name" value="Sec_Metabolite_Acyltrans"/>
</dbReference>